<evidence type="ECO:0000259" key="1">
    <source>
        <dbReference type="Pfam" id="PF13021"/>
    </source>
</evidence>
<dbReference type="InterPro" id="IPR024976">
    <property type="entry name" value="DUF3885"/>
</dbReference>
<dbReference type="EMBL" id="VAJM01000001">
    <property type="protein sequence ID" value="TLM96583.1"/>
    <property type="molecule type" value="Genomic_DNA"/>
</dbReference>
<evidence type="ECO:0000313" key="3">
    <source>
        <dbReference type="Proteomes" id="UP000305517"/>
    </source>
</evidence>
<protein>
    <submittedName>
        <fullName evidence="2">DUF3885 domain-containing protein</fullName>
    </submittedName>
</protein>
<gene>
    <name evidence="2" type="ORF">FDY95_00895</name>
</gene>
<evidence type="ECO:0000313" key="2">
    <source>
        <dbReference type="EMBL" id="TLM96583.1"/>
    </source>
</evidence>
<dbReference type="Pfam" id="PF13021">
    <property type="entry name" value="DUF3885"/>
    <property type="match status" value="1"/>
</dbReference>
<feature type="domain" description="DUF3885" evidence="1">
    <location>
        <begin position="10"/>
        <end position="206"/>
    </location>
</feature>
<reference evidence="2 3" key="1">
    <citation type="submission" date="2019-05" db="EMBL/GenBank/DDBJ databases">
        <title>Hymenobacter edaphi sp. nov., isolated from abandoned arsenic-contaminated farmland soil.</title>
        <authorList>
            <person name="Nie L."/>
        </authorList>
    </citation>
    <scope>NUCLEOTIDE SEQUENCE [LARGE SCALE GENOMIC DNA]</scope>
    <source>
        <strain evidence="2 3">1-3-3-8</strain>
    </source>
</reference>
<dbReference type="AlphaFoldDB" id="A0A5R8WWZ8"/>
<accession>A0A5R8WWZ8</accession>
<dbReference type="RefSeq" id="WP_138074839.1">
    <property type="nucleotide sequence ID" value="NZ_VAJM01000001.1"/>
</dbReference>
<organism evidence="2 3">
    <name type="scientific">Hymenobacter jeollabukensis</name>
    <dbReference type="NCBI Taxonomy" id="2025313"/>
    <lineage>
        <taxon>Bacteria</taxon>
        <taxon>Pseudomonadati</taxon>
        <taxon>Bacteroidota</taxon>
        <taxon>Cytophagia</taxon>
        <taxon>Cytophagales</taxon>
        <taxon>Hymenobacteraceae</taxon>
        <taxon>Hymenobacter</taxon>
    </lineage>
</organism>
<sequence length="220" mass="26142">MTAIQACWRFLADYFPGLSLRAPLFYNWRKALRFDLQTDNGTDTAAYFQEVHRRATALWEAVFAPTDTVLLVLMERRYRRGKIRFGNYGFRQIADLRRPEVSYAKAYQRYERDRFDVWNTAASRIAVSRLNYQNLLQTIANTDFPPYQPRLRQKGVLNATEIYLLNIDRKMIFHMYDDRGLDILATEIVALKPIYQRFNDWILEYDREEIDLRMSGSPAQ</sequence>
<proteinExistence type="predicted"/>
<comment type="caution">
    <text evidence="2">The sequence shown here is derived from an EMBL/GenBank/DDBJ whole genome shotgun (WGS) entry which is preliminary data.</text>
</comment>
<dbReference type="Proteomes" id="UP000305517">
    <property type="component" value="Unassembled WGS sequence"/>
</dbReference>
<name>A0A5R8WWZ8_9BACT</name>
<keyword evidence="3" id="KW-1185">Reference proteome</keyword>
<dbReference type="OrthoDB" id="72213at2"/>